<evidence type="ECO:0000256" key="9">
    <source>
        <dbReference type="ARBA" id="ARBA00023264"/>
    </source>
</evidence>
<dbReference type="PANTHER" id="PTHR30309">
    <property type="entry name" value="INNER MEMBRANE PROTEIN YGIH"/>
    <property type="match status" value="1"/>
</dbReference>
<keyword evidence="9 10" id="KW-1208">Phospholipid metabolism</keyword>
<dbReference type="OrthoDB" id="9777124at2"/>
<proteinExistence type="inferred from homology"/>
<dbReference type="RefSeq" id="WP_029604769.1">
    <property type="nucleotide sequence ID" value="NZ_BJVW01000001.1"/>
</dbReference>
<dbReference type="SMART" id="SM01207">
    <property type="entry name" value="G3P_acyltransf"/>
    <property type="match status" value="1"/>
</dbReference>
<dbReference type="UniPathway" id="UPA00085"/>
<dbReference type="AlphaFoldDB" id="A0A1D8UVQ9"/>
<organism evidence="11 12">
    <name type="scientific">Kozakia baliensis</name>
    <dbReference type="NCBI Taxonomy" id="153496"/>
    <lineage>
        <taxon>Bacteria</taxon>
        <taxon>Pseudomonadati</taxon>
        <taxon>Pseudomonadota</taxon>
        <taxon>Alphaproteobacteria</taxon>
        <taxon>Acetobacterales</taxon>
        <taxon>Acetobacteraceae</taxon>
        <taxon>Kozakia</taxon>
    </lineage>
</organism>
<comment type="subcellular location">
    <subcellularLocation>
        <location evidence="10">Cell membrane</location>
        <topology evidence="10">Multi-pass membrane protein</topology>
    </subcellularLocation>
</comment>
<dbReference type="GO" id="GO:0005886">
    <property type="term" value="C:plasma membrane"/>
    <property type="evidence" value="ECO:0007669"/>
    <property type="project" value="UniProtKB-SubCell"/>
</dbReference>
<keyword evidence="7 10" id="KW-0472">Membrane</keyword>
<comment type="catalytic activity">
    <reaction evidence="10">
        <text>an acyl phosphate + sn-glycerol 3-phosphate = a 1-acyl-sn-glycero-3-phosphate + phosphate</text>
        <dbReference type="Rhea" id="RHEA:34075"/>
        <dbReference type="ChEBI" id="CHEBI:43474"/>
        <dbReference type="ChEBI" id="CHEBI:57597"/>
        <dbReference type="ChEBI" id="CHEBI:57970"/>
        <dbReference type="ChEBI" id="CHEBI:59918"/>
        <dbReference type="EC" id="2.3.1.275"/>
    </reaction>
</comment>
<dbReference type="eggNOG" id="COG0344">
    <property type="taxonomic scope" value="Bacteria"/>
</dbReference>
<dbReference type="GO" id="GO:0043772">
    <property type="term" value="F:acyl-phosphate glycerol-3-phosphate acyltransferase activity"/>
    <property type="evidence" value="ECO:0007669"/>
    <property type="project" value="UniProtKB-UniRule"/>
</dbReference>
<evidence type="ECO:0000256" key="10">
    <source>
        <dbReference type="HAMAP-Rule" id="MF_01043"/>
    </source>
</evidence>
<evidence type="ECO:0000256" key="4">
    <source>
        <dbReference type="ARBA" id="ARBA00022692"/>
    </source>
</evidence>
<keyword evidence="3 10" id="KW-0808">Transferase</keyword>
<evidence type="ECO:0000313" key="11">
    <source>
        <dbReference type="EMBL" id="AOX17682.1"/>
    </source>
</evidence>
<comment type="pathway">
    <text evidence="10">Lipid metabolism; phospholipid metabolism.</text>
</comment>
<keyword evidence="5 10" id="KW-1133">Transmembrane helix</keyword>
<keyword evidence="11" id="KW-0012">Acyltransferase</keyword>
<dbReference type="HAMAP" id="MF_01043">
    <property type="entry name" value="PlsY"/>
    <property type="match status" value="1"/>
</dbReference>
<evidence type="ECO:0000256" key="2">
    <source>
        <dbReference type="ARBA" id="ARBA00022516"/>
    </source>
</evidence>
<feature type="transmembrane region" description="Helical" evidence="10">
    <location>
        <begin position="59"/>
        <end position="81"/>
    </location>
</feature>
<evidence type="ECO:0000256" key="6">
    <source>
        <dbReference type="ARBA" id="ARBA00023098"/>
    </source>
</evidence>
<keyword evidence="8 10" id="KW-0594">Phospholipid biosynthesis</keyword>
<dbReference type="NCBIfam" id="TIGR00023">
    <property type="entry name" value="glycerol-3-phosphate 1-O-acyltransferase PlsY"/>
    <property type="match status" value="1"/>
</dbReference>
<evidence type="ECO:0000256" key="5">
    <source>
        <dbReference type="ARBA" id="ARBA00022989"/>
    </source>
</evidence>
<dbReference type="EMBL" id="CP014674">
    <property type="protein sequence ID" value="AOX17682.1"/>
    <property type="molecule type" value="Genomic_DNA"/>
</dbReference>
<keyword evidence="2 10" id="KW-0444">Lipid biosynthesis</keyword>
<feature type="transmembrane region" description="Helical" evidence="10">
    <location>
        <begin position="119"/>
        <end position="140"/>
    </location>
</feature>
<evidence type="ECO:0000256" key="3">
    <source>
        <dbReference type="ARBA" id="ARBA00022679"/>
    </source>
</evidence>
<dbReference type="GO" id="GO:0008654">
    <property type="term" value="P:phospholipid biosynthetic process"/>
    <property type="evidence" value="ECO:0007669"/>
    <property type="project" value="UniProtKB-UniRule"/>
</dbReference>
<gene>
    <name evidence="10" type="primary">plsY</name>
    <name evidence="11" type="ORF">A0U89_11600</name>
</gene>
<comment type="similarity">
    <text evidence="10">Belongs to the PlsY family.</text>
</comment>
<dbReference type="PANTHER" id="PTHR30309:SF0">
    <property type="entry name" value="GLYCEROL-3-PHOSPHATE ACYLTRANSFERASE-RELATED"/>
    <property type="match status" value="1"/>
</dbReference>
<keyword evidence="6 10" id="KW-0443">Lipid metabolism</keyword>
<dbReference type="Pfam" id="PF02660">
    <property type="entry name" value="G3P_acyltransf"/>
    <property type="match status" value="1"/>
</dbReference>
<evidence type="ECO:0000256" key="8">
    <source>
        <dbReference type="ARBA" id="ARBA00023209"/>
    </source>
</evidence>
<evidence type="ECO:0000313" key="12">
    <source>
        <dbReference type="Proteomes" id="UP000179145"/>
    </source>
</evidence>
<feature type="transmembrane region" description="Helical" evidence="10">
    <location>
        <begin position="87"/>
        <end position="107"/>
    </location>
</feature>
<evidence type="ECO:0000256" key="1">
    <source>
        <dbReference type="ARBA" id="ARBA00022475"/>
    </source>
</evidence>
<name>A0A1D8UVQ9_9PROT</name>
<protein>
    <recommendedName>
        <fullName evidence="10">Glycerol-3-phosphate acyltransferase</fullName>
    </recommendedName>
    <alternativeName>
        <fullName evidence="10">Acyl-PO4 G3P acyltransferase</fullName>
    </alternativeName>
    <alternativeName>
        <fullName evidence="10">Acyl-phosphate--glycerol-3-phosphate acyltransferase</fullName>
    </alternativeName>
    <alternativeName>
        <fullName evidence="10">G3P acyltransferase</fullName>
        <shortName evidence="10">GPAT</shortName>
        <ecNumber evidence="10">2.3.1.275</ecNumber>
    </alternativeName>
    <alternativeName>
        <fullName evidence="10">Lysophosphatidic acid synthase</fullName>
        <shortName evidence="10">LPA synthase</shortName>
    </alternativeName>
</protein>
<reference evidence="11 12" key="1">
    <citation type="journal article" date="2016" name="Microb. Cell Fact.">
        <title>Dissection of exopolysaccharide biosynthesis in Kozakia baliensis.</title>
        <authorList>
            <person name="Brandt J.U."/>
            <person name="Jakob F."/>
            <person name="Behr J."/>
            <person name="Geissler A.J."/>
            <person name="Vogel R.F."/>
        </authorList>
    </citation>
    <scope>NUCLEOTIDE SEQUENCE [LARGE SCALE GENOMIC DNA]</scope>
    <source>
        <strain evidence="11 12">DSM 14400</strain>
    </source>
</reference>
<accession>A0A1D8UVQ9</accession>
<keyword evidence="4 10" id="KW-0812">Transmembrane</keyword>
<dbReference type="STRING" id="153496.A0U89_11600"/>
<feature type="transmembrane region" description="Helical" evidence="10">
    <location>
        <begin position="12"/>
        <end position="30"/>
    </location>
</feature>
<keyword evidence="12" id="KW-1185">Reference proteome</keyword>
<dbReference type="Proteomes" id="UP000179145">
    <property type="component" value="Chromosome"/>
</dbReference>
<keyword evidence="1 10" id="KW-1003">Cell membrane</keyword>
<dbReference type="InterPro" id="IPR003811">
    <property type="entry name" value="G3P_acylTferase_PlsY"/>
</dbReference>
<comment type="subunit">
    <text evidence="10">Probably interacts with PlsX.</text>
</comment>
<evidence type="ECO:0000256" key="7">
    <source>
        <dbReference type="ARBA" id="ARBA00023136"/>
    </source>
</evidence>
<sequence>MSWSFFPPSLPVVGVGAYLIGSVPFGLLLSKMGGAGDIRKIGSGNIGATNVLRTGRRGLAAATLFLDGFKGALAVLLARVLCETGTQSAIGVAAVAVVVGHCFPVWLGFRGGKGVATGLGALLALCWPVGLACCLIWLAVAKLSHISSAGALAAFIAAPFLMPPLSMQPLHSPLPIATLLLTLLIVVRHAGNIARLISGRESRINIDPPPQDKVKI</sequence>
<feature type="transmembrane region" description="Helical" evidence="10">
    <location>
        <begin position="174"/>
        <end position="191"/>
    </location>
</feature>
<comment type="function">
    <text evidence="10">Catalyzes the transfer of an acyl group from acyl-phosphate (acyl-PO(4)) to glycerol-3-phosphate (G3P) to form lysophosphatidic acid (LPA). This enzyme utilizes acyl-phosphate as fatty acyl donor, but not acyl-CoA or acyl-ACP.</text>
</comment>
<dbReference type="KEGG" id="kba:A0U89_11600"/>
<dbReference type="EC" id="2.3.1.275" evidence="10"/>